<dbReference type="AlphaFoldDB" id="A0A830HS50"/>
<evidence type="ECO:0000256" key="2">
    <source>
        <dbReference type="SAM" id="Phobius"/>
    </source>
</evidence>
<feature type="transmembrane region" description="Helical" evidence="2">
    <location>
        <begin position="141"/>
        <end position="164"/>
    </location>
</feature>
<keyword evidence="2" id="KW-0472">Membrane</keyword>
<reference evidence="3" key="1">
    <citation type="submission" date="2020-10" db="EMBL/GenBank/DDBJ databases">
        <title>Unveiling of a novel bifunctional photoreceptor, Dualchrome1, isolated from a cosmopolitan green alga.</title>
        <authorList>
            <person name="Suzuki S."/>
            <person name="Kawachi M."/>
        </authorList>
    </citation>
    <scope>NUCLEOTIDE SEQUENCE</scope>
    <source>
        <strain evidence="3">NIES 2893</strain>
    </source>
</reference>
<keyword evidence="4" id="KW-1185">Reference proteome</keyword>
<evidence type="ECO:0000313" key="3">
    <source>
        <dbReference type="EMBL" id="GHP10296.1"/>
    </source>
</evidence>
<feature type="compositionally biased region" description="Pro residues" evidence="1">
    <location>
        <begin position="173"/>
        <end position="183"/>
    </location>
</feature>
<dbReference type="EMBL" id="BNJQ01000028">
    <property type="protein sequence ID" value="GHP10296.1"/>
    <property type="molecule type" value="Genomic_DNA"/>
</dbReference>
<gene>
    <name evidence="3" type="ORF">PPROV_000902700</name>
</gene>
<keyword evidence="2" id="KW-0812">Transmembrane</keyword>
<keyword evidence="2" id="KW-1133">Transmembrane helix</keyword>
<accession>A0A830HS50</accession>
<comment type="caution">
    <text evidence="3">The sequence shown here is derived from an EMBL/GenBank/DDBJ whole genome shotgun (WGS) entry which is preliminary data.</text>
</comment>
<sequence>MNDHHQQDARVHGSGGGGMLYAPREAPQQQQQTLEYPLWLPPASPPHDDNNDLASTWRTHNGVPVSTWQHQAAAMPPAPVMMTQQQQQHPQQQHGQKVVTVHQDSLSWDLPCCCECTIHETEKASCCSCDRKSFCTSQSVLNWRTAICLLGLALLIVTIVGIALNYPPTKQASPPPPPPPPLTSAPSIFGETIDDTDGMF</sequence>
<protein>
    <submittedName>
        <fullName evidence="3">Uncharacterized protein</fullName>
    </submittedName>
</protein>
<name>A0A830HS50_9CHLO</name>
<evidence type="ECO:0000313" key="4">
    <source>
        <dbReference type="Proteomes" id="UP000660262"/>
    </source>
</evidence>
<evidence type="ECO:0000256" key="1">
    <source>
        <dbReference type="SAM" id="MobiDB-lite"/>
    </source>
</evidence>
<feature type="region of interest" description="Disordered" evidence="1">
    <location>
        <begin position="169"/>
        <end position="200"/>
    </location>
</feature>
<dbReference type="Proteomes" id="UP000660262">
    <property type="component" value="Unassembled WGS sequence"/>
</dbReference>
<feature type="compositionally biased region" description="Basic and acidic residues" evidence="1">
    <location>
        <begin position="1"/>
        <end position="11"/>
    </location>
</feature>
<feature type="region of interest" description="Disordered" evidence="1">
    <location>
        <begin position="1"/>
        <end position="31"/>
    </location>
</feature>
<proteinExistence type="predicted"/>
<organism evidence="3 4">
    <name type="scientific">Pycnococcus provasolii</name>
    <dbReference type="NCBI Taxonomy" id="41880"/>
    <lineage>
        <taxon>Eukaryota</taxon>
        <taxon>Viridiplantae</taxon>
        <taxon>Chlorophyta</taxon>
        <taxon>Pseudoscourfieldiophyceae</taxon>
        <taxon>Pseudoscourfieldiales</taxon>
        <taxon>Pycnococcaceae</taxon>
        <taxon>Pycnococcus</taxon>
    </lineage>
</organism>